<dbReference type="InterPro" id="IPR035994">
    <property type="entry name" value="Nucleoside_phosphorylase_sf"/>
</dbReference>
<dbReference type="PANTHER" id="PTHR46994:SF1">
    <property type="entry name" value="5'-METHYLTHIOADENOSINE NUCLEOSIDASE"/>
    <property type="match status" value="1"/>
</dbReference>
<dbReference type="GO" id="GO:0008930">
    <property type="term" value="F:methylthioadenosine nucleosidase activity"/>
    <property type="evidence" value="ECO:0007669"/>
    <property type="project" value="InterPro"/>
</dbReference>
<evidence type="ECO:0000259" key="2">
    <source>
        <dbReference type="Pfam" id="PF01048"/>
    </source>
</evidence>
<feature type="domain" description="Nucleoside phosphorylase" evidence="2">
    <location>
        <begin position="15"/>
        <end position="192"/>
    </location>
</feature>
<sequence>MVAWEGAVGPLTLRVVWCGSDLRFGVNNVATTAAAVATYAALVAFPNTDLVFSIGTAGGFAQRGAAIADVFLSSKCVFHSRRIPDSHGGHLEEYGFGHFRSPALSGLAAAAELKTGVVSTSDSLDCSEVDLQLMMAEGAVVKEMEAAAVAWVAEQLQVPFVALKAITDLVDGGEATRHEFESNLRLAASVLEEKMVVVLALIGGKPLSHWAAPGTRAVHAAAAETSVTHSSTQPTPAVSHAVGRSAVDDVEMRPRLAPVACRGYAPSLALSAAVLAVGLSVGLVTGRWLSLGESMRRI</sequence>
<evidence type="ECO:0000256" key="1">
    <source>
        <dbReference type="SAM" id="Phobius"/>
    </source>
</evidence>
<reference evidence="3" key="1">
    <citation type="submission" date="2021-01" db="EMBL/GenBank/DDBJ databases">
        <authorList>
            <person name="Corre E."/>
            <person name="Pelletier E."/>
            <person name="Niang G."/>
            <person name="Scheremetjew M."/>
            <person name="Finn R."/>
            <person name="Kale V."/>
            <person name="Holt S."/>
            <person name="Cochrane G."/>
            <person name="Meng A."/>
            <person name="Brown T."/>
            <person name="Cohen L."/>
        </authorList>
    </citation>
    <scope>NUCLEOTIDE SEQUENCE</scope>
    <source>
        <strain evidence="3">PLY182g</strain>
    </source>
</reference>
<protein>
    <recommendedName>
        <fullName evidence="2">Nucleoside phosphorylase domain-containing protein</fullName>
    </recommendedName>
</protein>
<evidence type="ECO:0000313" key="3">
    <source>
        <dbReference type="EMBL" id="CAD8609892.1"/>
    </source>
</evidence>
<proteinExistence type="predicted"/>
<dbReference type="GO" id="GO:0009116">
    <property type="term" value="P:nucleoside metabolic process"/>
    <property type="evidence" value="ECO:0007669"/>
    <property type="project" value="InterPro"/>
</dbReference>
<dbReference type="InterPro" id="IPR044580">
    <property type="entry name" value="MTAN"/>
</dbReference>
<dbReference type="AlphaFoldDB" id="A0A7S0LH18"/>
<dbReference type="SUPFAM" id="SSF53167">
    <property type="entry name" value="Purine and uridine phosphorylases"/>
    <property type="match status" value="1"/>
</dbReference>
<name>A0A7S0LH18_9EUKA</name>
<feature type="transmembrane region" description="Helical" evidence="1">
    <location>
        <begin position="268"/>
        <end position="289"/>
    </location>
</feature>
<dbReference type="GO" id="GO:0019509">
    <property type="term" value="P:L-methionine salvage from methylthioadenosine"/>
    <property type="evidence" value="ECO:0007669"/>
    <property type="project" value="InterPro"/>
</dbReference>
<keyword evidence="1" id="KW-0472">Membrane</keyword>
<gene>
    <name evidence="3" type="ORF">CPEL01642_LOCUS13270</name>
</gene>
<keyword evidence="1" id="KW-0812">Transmembrane</keyword>
<dbReference type="EMBL" id="HBEY01027997">
    <property type="protein sequence ID" value="CAD8609892.1"/>
    <property type="molecule type" value="Transcribed_RNA"/>
</dbReference>
<accession>A0A7S0LH18</accession>
<dbReference type="PANTHER" id="PTHR46994">
    <property type="entry name" value="5'-METHYLTHIOADENOSINE/S-ADENOSYLHOMOCYSTEINE NUCLEOSIDASE 1"/>
    <property type="match status" value="1"/>
</dbReference>
<keyword evidence="1" id="KW-1133">Transmembrane helix</keyword>
<organism evidence="3">
    <name type="scientific">Coccolithus braarudii</name>
    <dbReference type="NCBI Taxonomy" id="221442"/>
    <lineage>
        <taxon>Eukaryota</taxon>
        <taxon>Haptista</taxon>
        <taxon>Haptophyta</taxon>
        <taxon>Prymnesiophyceae</taxon>
        <taxon>Coccolithales</taxon>
        <taxon>Coccolithaceae</taxon>
        <taxon>Coccolithus</taxon>
    </lineage>
</organism>
<dbReference type="Pfam" id="PF01048">
    <property type="entry name" value="PNP_UDP_1"/>
    <property type="match status" value="1"/>
</dbReference>
<dbReference type="InterPro" id="IPR000845">
    <property type="entry name" value="Nucleoside_phosphorylase_d"/>
</dbReference>
<dbReference type="Gene3D" id="3.40.50.1580">
    <property type="entry name" value="Nucleoside phosphorylase domain"/>
    <property type="match status" value="1"/>
</dbReference>